<evidence type="ECO:0000313" key="4">
    <source>
        <dbReference type="EMBL" id="SKD00706.1"/>
    </source>
</evidence>
<dbReference type="SMART" id="SM00448">
    <property type="entry name" value="REC"/>
    <property type="match status" value="1"/>
</dbReference>
<dbReference type="InterPro" id="IPR001789">
    <property type="entry name" value="Sig_transdc_resp-reg_receiver"/>
</dbReference>
<evidence type="ECO:0000259" key="3">
    <source>
        <dbReference type="PROSITE" id="PS50930"/>
    </source>
</evidence>
<evidence type="ECO:0000259" key="2">
    <source>
        <dbReference type="PROSITE" id="PS50110"/>
    </source>
</evidence>
<dbReference type="InterPro" id="IPR046947">
    <property type="entry name" value="LytR-like"/>
</dbReference>
<dbReference type="Pfam" id="PF00072">
    <property type="entry name" value="Response_reg"/>
    <property type="match status" value="1"/>
</dbReference>
<dbReference type="PROSITE" id="PS50110">
    <property type="entry name" value="RESPONSE_REGULATORY"/>
    <property type="match status" value="1"/>
</dbReference>
<dbReference type="GO" id="GO:0003677">
    <property type="term" value="F:DNA binding"/>
    <property type="evidence" value="ECO:0007669"/>
    <property type="project" value="InterPro"/>
</dbReference>
<dbReference type="Gene3D" id="3.40.50.2300">
    <property type="match status" value="1"/>
</dbReference>
<evidence type="ECO:0000313" key="5">
    <source>
        <dbReference type="Proteomes" id="UP000190166"/>
    </source>
</evidence>
<dbReference type="InterPro" id="IPR011006">
    <property type="entry name" value="CheY-like_superfamily"/>
</dbReference>
<feature type="domain" description="Response regulatory" evidence="2">
    <location>
        <begin position="5"/>
        <end position="116"/>
    </location>
</feature>
<gene>
    <name evidence="4" type="ORF">SAMN05660461_1926</name>
</gene>
<dbReference type="PROSITE" id="PS50930">
    <property type="entry name" value="HTH_LYTTR"/>
    <property type="match status" value="1"/>
</dbReference>
<dbReference type="PANTHER" id="PTHR37299">
    <property type="entry name" value="TRANSCRIPTIONAL REGULATOR-RELATED"/>
    <property type="match status" value="1"/>
</dbReference>
<keyword evidence="1" id="KW-0597">Phosphoprotein</keyword>
<reference evidence="4 5" key="1">
    <citation type="submission" date="2017-02" db="EMBL/GenBank/DDBJ databases">
        <authorList>
            <person name="Peterson S.W."/>
        </authorList>
    </citation>
    <scope>NUCLEOTIDE SEQUENCE [LARGE SCALE GENOMIC DNA]</scope>
    <source>
        <strain evidence="4 5">DSM 18108</strain>
    </source>
</reference>
<sequence>MESLRCIIVDDEEGAHLVLGHYIKGTSSLALTGNFYNAVDAMDFIFKNPVDVLFLDINMPGLSGMEMLEAMSNPPLIVLTTAYTQYALEGYKYQVVDYLVKPFEFAKFMAAIDKVFARYKPPVASNTASTIGQMANNSLMLKVDGGIIRIITGSISHIQSYGNYVKVFTDEKMYLSASTTIEIEQQLDKRYFKRIHRSYIVALARIQQLEGTQVHLENGLILPVGKTYKRELQEHFMSKN</sequence>
<name>A0A1T5NJZ7_9BACT</name>
<dbReference type="RefSeq" id="WP_079469154.1">
    <property type="nucleotide sequence ID" value="NZ_FUZZ01000001.1"/>
</dbReference>
<dbReference type="Pfam" id="PF04397">
    <property type="entry name" value="LytTR"/>
    <property type="match status" value="1"/>
</dbReference>
<keyword evidence="5" id="KW-1185">Reference proteome</keyword>
<dbReference type="SUPFAM" id="SSF52172">
    <property type="entry name" value="CheY-like"/>
    <property type="match status" value="1"/>
</dbReference>
<protein>
    <submittedName>
        <fullName evidence="4">Two component transcriptional regulator, LytTR family</fullName>
    </submittedName>
</protein>
<feature type="modified residue" description="4-aspartylphosphate" evidence="1">
    <location>
        <position position="56"/>
    </location>
</feature>
<dbReference type="PANTHER" id="PTHR37299:SF1">
    <property type="entry name" value="STAGE 0 SPORULATION PROTEIN A HOMOLOG"/>
    <property type="match status" value="1"/>
</dbReference>
<dbReference type="Proteomes" id="UP000190166">
    <property type="component" value="Unassembled WGS sequence"/>
</dbReference>
<dbReference type="GO" id="GO:0000156">
    <property type="term" value="F:phosphorelay response regulator activity"/>
    <property type="evidence" value="ECO:0007669"/>
    <property type="project" value="InterPro"/>
</dbReference>
<dbReference type="InterPro" id="IPR007492">
    <property type="entry name" value="LytTR_DNA-bd_dom"/>
</dbReference>
<dbReference type="AlphaFoldDB" id="A0A1T5NJZ7"/>
<evidence type="ECO:0000256" key="1">
    <source>
        <dbReference type="PROSITE-ProRule" id="PRU00169"/>
    </source>
</evidence>
<dbReference type="SMART" id="SM00850">
    <property type="entry name" value="LytTR"/>
    <property type="match status" value="1"/>
</dbReference>
<dbReference type="STRING" id="393003.SAMN05660461_1926"/>
<accession>A0A1T5NJZ7</accession>
<feature type="domain" description="HTH LytTR-type" evidence="3">
    <location>
        <begin position="139"/>
        <end position="238"/>
    </location>
</feature>
<organism evidence="4 5">
    <name type="scientific">Chitinophaga ginsengisegetis</name>
    <dbReference type="NCBI Taxonomy" id="393003"/>
    <lineage>
        <taxon>Bacteria</taxon>
        <taxon>Pseudomonadati</taxon>
        <taxon>Bacteroidota</taxon>
        <taxon>Chitinophagia</taxon>
        <taxon>Chitinophagales</taxon>
        <taxon>Chitinophagaceae</taxon>
        <taxon>Chitinophaga</taxon>
    </lineage>
</organism>
<dbReference type="EMBL" id="FUZZ01000001">
    <property type="protein sequence ID" value="SKD00706.1"/>
    <property type="molecule type" value="Genomic_DNA"/>
</dbReference>
<proteinExistence type="predicted"/>
<dbReference type="Gene3D" id="2.40.50.1020">
    <property type="entry name" value="LytTr DNA-binding domain"/>
    <property type="match status" value="1"/>
</dbReference>